<organism evidence="3 4">
    <name type="scientific">Cucumis melo var. makuwa</name>
    <name type="common">Oriental melon</name>
    <dbReference type="NCBI Taxonomy" id="1194695"/>
    <lineage>
        <taxon>Eukaryota</taxon>
        <taxon>Viridiplantae</taxon>
        <taxon>Streptophyta</taxon>
        <taxon>Embryophyta</taxon>
        <taxon>Tracheophyta</taxon>
        <taxon>Spermatophyta</taxon>
        <taxon>Magnoliopsida</taxon>
        <taxon>eudicotyledons</taxon>
        <taxon>Gunneridae</taxon>
        <taxon>Pentapetalae</taxon>
        <taxon>rosids</taxon>
        <taxon>fabids</taxon>
        <taxon>Cucurbitales</taxon>
        <taxon>Cucurbitaceae</taxon>
        <taxon>Benincaseae</taxon>
        <taxon>Cucumis</taxon>
    </lineage>
</organism>
<accession>A0A5A7SJ90</accession>
<proteinExistence type="predicted"/>
<protein>
    <recommendedName>
        <fullName evidence="2">DUF4216 domain-containing protein</fullName>
    </recommendedName>
</protein>
<feature type="domain" description="DUF4216" evidence="2">
    <location>
        <begin position="241"/>
        <end position="306"/>
    </location>
</feature>
<sequence>MLYIISSREVEFCKTLSELKVPEGYSSNIQSLVSLTDLKLYGLKSHDHHVLMQQLLSVAIRGILPKHFIGLNSSVIKKNSNVDRALSASSFIRPSKVQLDQAHLYVIQNVNDVLPYVEQHMEILRKLNSGKARSKKWIQEKHNHSFSQWLSTRVALALEVPKNSITPSLRWIAHGPSPDVATYSGYIINDYYYHTKRRDDIRRVQNSGVSITATTMQVSSSKDKNPVMSDMTFYGVIQEIWEIDYHQVSFILFKCDWVDNRSEVKVHELGFTLVDLKRIGHKSDSFILATQAKQVFYVQDSANPEWMPNVDTPNETDDTNSTYIRHDCEGRWVEKVRNITAIFMMEDSSEDEREMLPEVRKKSFVPRGPTTMSELASVRNSGQKLSIQFNEHGQPVGATSKKMQSYIGVCVRQQIPITYNSWKEVLNELKDKIYDCISKIMHDVSYRSTLWKEARKGRNNDYFDDATRDCASRIDELVATHKNEDILTDALGSKEHGGRVRGVDCFVSQSQYFITVKGKEKMITPQVEICHKEEDDSRCKSDKKRSNHSRSSIGSTNIDLDADEDTPSNKGVEGTSCQLSIGSINNIVAVATIVEDNIGCSNGKVLIDVVTRENLTIPNPVKGKIETLIKHWRVEDMVSETRSTTLSINSKMEICEVSSSIGFYRVWVLRAKFNTKNAYRQEEIDEVRTEWATFVSRFV</sequence>
<name>A0A5A7SJ90_CUCMM</name>
<comment type="caution">
    <text evidence="3">The sequence shown here is derived from an EMBL/GenBank/DDBJ whole genome shotgun (WGS) entry which is preliminary data.</text>
</comment>
<dbReference type="AlphaFoldDB" id="A0A5A7SJ90"/>
<dbReference type="EMBL" id="SSTE01022979">
    <property type="protein sequence ID" value="KAA0026270.1"/>
    <property type="molecule type" value="Genomic_DNA"/>
</dbReference>
<evidence type="ECO:0000256" key="1">
    <source>
        <dbReference type="SAM" id="MobiDB-lite"/>
    </source>
</evidence>
<dbReference type="Pfam" id="PF13952">
    <property type="entry name" value="DUF4216"/>
    <property type="match status" value="1"/>
</dbReference>
<evidence type="ECO:0000313" key="3">
    <source>
        <dbReference type="EMBL" id="KAA0026270.1"/>
    </source>
</evidence>
<gene>
    <name evidence="3" type="ORF">E6C27_scaffold19G002720</name>
</gene>
<evidence type="ECO:0000259" key="2">
    <source>
        <dbReference type="Pfam" id="PF13952"/>
    </source>
</evidence>
<dbReference type="PANTHER" id="PTHR48258">
    <property type="entry name" value="DUF4218 DOMAIN-CONTAINING PROTEIN-RELATED"/>
    <property type="match status" value="1"/>
</dbReference>
<feature type="region of interest" description="Disordered" evidence="1">
    <location>
        <begin position="534"/>
        <end position="573"/>
    </location>
</feature>
<dbReference type="InterPro" id="IPR025312">
    <property type="entry name" value="DUF4216"/>
</dbReference>
<dbReference type="Proteomes" id="UP000321393">
    <property type="component" value="Unassembled WGS sequence"/>
</dbReference>
<feature type="compositionally biased region" description="Polar residues" evidence="1">
    <location>
        <begin position="549"/>
        <end position="558"/>
    </location>
</feature>
<reference evidence="3 4" key="1">
    <citation type="submission" date="2019-08" db="EMBL/GenBank/DDBJ databases">
        <title>Draft genome sequences of two oriental melons (Cucumis melo L. var makuwa).</title>
        <authorList>
            <person name="Kwon S.-Y."/>
        </authorList>
    </citation>
    <scope>NUCLEOTIDE SEQUENCE [LARGE SCALE GENOMIC DNA]</scope>
    <source>
        <strain evidence="4">cv. SW 3</strain>
        <tissue evidence="3">Leaf</tissue>
    </source>
</reference>
<evidence type="ECO:0000313" key="4">
    <source>
        <dbReference type="Proteomes" id="UP000321393"/>
    </source>
</evidence>
<dbReference type="PANTHER" id="PTHR48258:SF9">
    <property type="entry name" value="OS01G0348150 PROTEIN"/>
    <property type="match status" value="1"/>
</dbReference>
<dbReference type="OrthoDB" id="673136at2759"/>